<sequence length="362" mass="38185">MTDSSPILVVAVVAACLAALLLGLAIGARVRVGRLPRSLVVEYAPRRGASVMGDAVLAGQDRRAASAALLELATTRKVRLIADASSGKRATVAAEIVDDAALTARDLALLEALFGTGHPNHRVRRFSRDARVVGRRIRTLVAWTVDELTRAGLVAGVSSARQVLRSFSWLALVAICIVLLATLVAGAGAPTVIAGVALAVIIAALSVIPSGRSRRFTAAARPWREHLDGLRQYMRLAEADRIRALQAPQTAELLDVPADVQATLGTRAGRFRLHERLLPYAVLFGIEREWLRDLKLDYAELDAASLANLGDALELAHSLFLVADAIGELGELTFAVGDLVDASGGVLEAAGEVFGAIGDLAP</sequence>
<comment type="caution">
    <text evidence="3">The sequence shown here is derived from an EMBL/GenBank/DDBJ whole genome shotgun (WGS) entry which is preliminary data.</text>
</comment>
<feature type="transmembrane region" description="Helical" evidence="1">
    <location>
        <begin position="192"/>
        <end position="211"/>
    </location>
</feature>
<name>A0A6I2F527_9MICO</name>
<protein>
    <submittedName>
        <fullName evidence="3">DUF2207 domain-containing protein</fullName>
    </submittedName>
</protein>
<dbReference type="EMBL" id="WJIF01000002">
    <property type="protein sequence ID" value="MRG59464.1"/>
    <property type="molecule type" value="Genomic_DNA"/>
</dbReference>
<keyword evidence="1" id="KW-0472">Membrane</keyword>
<feature type="domain" description="Predicted membrane protein YciQ-like C-terminal" evidence="2">
    <location>
        <begin position="58"/>
        <end position="294"/>
    </location>
</feature>
<dbReference type="Pfam" id="PF20990">
    <property type="entry name" value="DUF2207_C"/>
    <property type="match status" value="1"/>
</dbReference>
<feature type="transmembrane region" description="Helical" evidence="1">
    <location>
        <begin position="167"/>
        <end position="186"/>
    </location>
</feature>
<dbReference type="RefSeq" id="WP_153683864.1">
    <property type="nucleotide sequence ID" value="NZ_WJIF01000002.1"/>
</dbReference>
<accession>A0A6I2F527</accession>
<evidence type="ECO:0000313" key="4">
    <source>
        <dbReference type="Proteomes" id="UP000431080"/>
    </source>
</evidence>
<proteinExistence type="predicted"/>
<keyword evidence="4" id="KW-1185">Reference proteome</keyword>
<keyword evidence="1" id="KW-0812">Transmembrane</keyword>
<dbReference type="InterPro" id="IPR048389">
    <property type="entry name" value="YciQ-like_C"/>
</dbReference>
<evidence type="ECO:0000256" key="1">
    <source>
        <dbReference type="SAM" id="Phobius"/>
    </source>
</evidence>
<evidence type="ECO:0000313" key="3">
    <source>
        <dbReference type="EMBL" id="MRG59464.1"/>
    </source>
</evidence>
<dbReference type="AlphaFoldDB" id="A0A6I2F527"/>
<feature type="transmembrane region" description="Helical" evidence="1">
    <location>
        <begin position="6"/>
        <end position="28"/>
    </location>
</feature>
<evidence type="ECO:0000259" key="2">
    <source>
        <dbReference type="Pfam" id="PF20990"/>
    </source>
</evidence>
<reference evidence="3 4" key="1">
    <citation type="submission" date="2019-10" db="EMBL/GenBank/DDBJ databases">
        <authorList>
            <person name="Nie G."/>
            <person name="Ming H."/>
            <person name="Yi B."/>
        </authorList>
    </citation>
    <scope>NUCLEOTIDE SEQUENCE [LARGE SCALE GENOMIC DNA]</scope>
    <source>
        <strain evidence="3 4">CFH 90414</strain>
    </source>
</reference>
<organism evidence="3 4">
    <name type="scientific">Agromyces agglutinans</name>
    <dbReference type="NCBI Taxonomy" id="2662258"/>
    <lineage>
        <taxon>Bacteria</taxon>
        <taxon>Bacillati</taxon>
        <taxon>Actinomycetota</taxon>
        <taxon>Actinomycetes</taxon>
        <taxon>Micrococcales</taxon>
        <taxon>Microbacteriaceae</taxon>
        <taxon>Agromyces</taxon>
    </lineage>
</organism>
<keyword evidence="1" id="KW-1133">Transmembrane helix</keyword>
<dbReference type="Proteomes" id="UP000431080">
    <property type="component" value="Unassembled WGS sequence"/>
</dbReference>
<gene>
    <name evidence="3" type="ORF">GE115_06190</name>
</gene>